<keyword evidence="2" id="KW-1133">Transmembrane helix</keyword>
<name>Q0UIR1_PHANO</name>
<evidence type="ECO:0000256" key="2">
    <source>
        <dbReference type="SAM" id="Phobius"/>
    </source>
</evidence>
<dbReference type="RefSeq" id="XP_001798672.1">
    <property type="nucleotide sequence ID" value="XM_001798620.1"/>
</dbReference>
<keyword evidence="2" id="KW-0472">Membrane</keyword>
<feature type="transmembrane region" description="Helical" evidence="2">
    <location>
        <begin position="320"/>
        <end position="345"/>
    </location>
</feature>
<feature type="region of interest" description="Disordered" evidence="1">
    <location>
        <begin position="593"/>
        <end position="620"/>
    </location>
</feature>
<evidence type="ECO:0000313" key="5">
    <source>
        <dbReference type="Proteomes" id="UP000001055"/>
    </source>
</evidence>
<dbReference type="KEGG" id="pno:SNOG_08353"/>
<dbReference type="Proteomes" id="UP000001055">
    <property type="component" value="Unassembled WGS sequence"/>
</dbReference>
<dbReference type="Pfam" id="PF25130">
    <property type="entry name" value="DUF7820"/>
    <property type="match status" value="1"/>
</dbReference>
<feature type="compositionally biased region" description="Acidic residues" evidence="1">
    <location>
        <begin position="20"/>
        <end position="34"/>
    </location>
</feature>
<reference evidence="5" key="1">
    <citation type="journal article" date="2007" name="Plant Cell">
        <title>Dothideomycete-plant interactions illuminated by genome sequencing and EST analysis of the wheat pathogen Stagonospora nodorum.</title>
        <authorList>
            <person name="Hane J.K."/>
            <person name="Lowe R.G."/>
            <person name="Solomon P.S."/>
            <person name="Tan K.C."/>
            <person name="Schoch C.L."/>
            <person name="Spatafora J.W."/>
            <person name="Crous P.W."/>
            <person name="Kodira C."/>
            <person name="Birren B.W."/>
            <person name="Galagan J.E."/>
            <person name="Torriani S.F."/>
            <person name="McDonald B.A."/>
            <person name="Oliver R.P."/>
        </authorList>
    </citation>
    <scope>NUCLEOTIDE SEQUENCE [LARGE SCALE GENOMIC DNA]</scope>
    <source>
        <strain evidence="5">SN15 / ATCC MYA-4574 / FGSC 10173</strain>
    </source>
</reference>
<accession>Q0UIR1</accession>
<feature type="compositionally biased region" description="Low complexity" evidence="1">
    <location>
        <begin position="593"/>
        <end position="602"/>
    </location>
</feature>
<feature type="compositionally biased region" description="Polar residues" evidence="1">
    <location>
        <begin position="257"/>
        <end position="277"/>
    </location>
</feature>
<feature type="compositionally biased region" description="Basic and acidic residues" evidence="1">
    <location>
        <begin position="1"/>
        <end position="12"/>
    </location>
</feature>
<evidence type="ECO:0000313" key="4">
    <source>
        <dbReference type="EMBL" id="EAT84629.1"/>
    </source>
</evidence>
<dbReference type="AlphaFoldDB" id="Q0UIR1"/>
<dbReference type="VEuPathDB" id="FungiDB:JI435_083530"/>
<dbReference type="InParanoid" id="Q0UIR1"/>
<sequence length="710" mass="77050">MERRNSNNDEPARQPGNPDVFDDDYEIEPDEDDFMPSVSDGFRPANASGGPGDRQNHDRTDAIQRHASTSKPPQNDLRRAATRNSTAKVRDSMPPESRESRPHGTHDHGPSSPSPLAHRASVSSTGSFATTSNGENPFETGPSHPYGMYPQYTMGRTASVETASTERQPHRSMSLQRPTHPYAMYSQSGIDEGMDEPLPAEPAHPTLPPIQTAIPLGFPGHGNGYHRCHLCCTRTRTARAAPLLPSVTPARLPPQRPETQTGGAATVTSTYSSQTQIPAEPTESSSASLLTTEQGFSEKAEPTEGKVPWHKRKIRGRIPLGVLVVALGMFLILAVALGAAVGTIVTKKQNNEDKDKSGKPEEPLPQVSGSHGSLFDATPIPTPSGLGSLPTGGFSLPLGIPQESNPGCLTQANQYSAWSCKLTFAPLLITVNNTMTDEGPVQLASMRSGSQVPDGAILYGLQTPDLSSQALQLVLDLDYKAYGPAYHFQSRYDKLVILRPEELNTFSGVLKRQDPTLRQRFQVKPGDLPWYCYWNQTYIEGYIYAEDNSTAASFTFPTAAPSGSPSISYDLDGFLATATTGATPSVVTVAASASSASITPTPNARRDAQSDAAAPPRMPPYPRIVKIEERRLPNSPQPYCQQMLLLDDGKIAPATYGSNGFPKKILLQESDPSYDDYYAARVNEGSNSKRQDLQRRLDPSDSCHCQWMFK</sequence>
<feature type="compositionally biased region" description="Basic and acidic residues" evidence="1">
    <location>
        <begin position="349"/>
        <end position="362"/>
    </location>
</feature>
<dbReference type="OMA" id="YAMYPQN"/>
<feature type="region of interest" description="Disordered" evidence="1">
    <location>
        <begin position="349"/>
        <end position="382"/>
    </location>
</feature>
<evidence type="ECO:0000256" key="1">
    <source>
        <dbReference type="SAM" id="MobiDB-lite"/>
    </source>
</evidence>
<protein>
    <recommendedName>
        <fullName evidence="3">DUF7820 domain-containing protein</fullName>
    </recommendedName>
</protein>
<dbReference type="EMBL" id="CH445336">
    <property type="protein sequence ID" value="EAT84629.1"/>
    <property type="molecule type" value="Genomic_DNA"/>
</dbReference>
<feature type="region of interest" description="Disordered" evidence="1">
    <location>
        <begin position="1"/>
        <end position="151"/>
    </location>
</feature>
<feature type="compositionally biased region" description="Basic and acidic residues" evidence="1">
    <location>
        <begin position="54"/>
        <end position="64"/>
    </location>
</feature>
<organism evidence="4 5">
    <name type="scientific">Phaeosphaeria nodorum (strain SN15 / ATCC MYA-4574 / FGSC 10173)</name>
    <name type="common">Glume blotch fungus</name>
    <name type="synonym">Parastagonospora nodorum</name>
    <dbReference type="NCBI Taxonomy" id="321614"/>
    <lineage>
        <taxon>Eukaryota</taxon>
        <taxon>Fungi</taxon>
        <taxon>Dikarya</taxon>
        <taxon>Ascomycota</taxon>
        <taxon>Pezizomycotina</taxon>
        <taxon>Dothideomycetes</taxon>
        <taxon>Pleosporomycetidae</taxon>
        <taxon>Pleosporales</taxon>
        <taxon>Pleosporineae</taxon>
        <taxon>Phaeosphaeriaceae</taxon>
        <taxon>Parastagonospora</taxon>
    </lineage>
</organism>
<gene>
    <name evidence="4" type="ORF">SNOG_08353</name>
</gene>
<dbReference type="STRING" id="321614.Q0UIR1"/>
<keyword evidence="2" id="KW-0812">Transmembrane</keyword>
<feature type="domain" description="DUF7820" evidence="3">
    <location>
        <begin position="373"/>
        <end position="709"/>
    </location>
</feature>
<evidence type="ECO:0000259" key="3">
    <source>
        <dbReference type="Pfam" id="PF25130"/>
    </source>
</evidence>
<dbReference type="eggNOG" id="ENOG502SJP0">
    <property type="taxonomic scope" value="Eukaryota"/>
</dbReference>
<dbReference type="GeneID" id="5975570"/>
<proteinExistence type="predicted"/>
<dbReference type="PANTHER" id="PTHR42078">
    <property type="entry name" value="GLUCAN 1, 4-ALPHA-GLUCOSIDASE"/>
    <property type="match status" value="1"/>
</dbReference>
<feature type="compositionally biased region" description="Polar residues" evidence="1">
    <location>
        <begin position="121"/>
        <end position="135"/>
    </location>
</feature>
<dbReference type="HOGENOM" id="CLU_011816_1_0_1"/>
<feature type="region of interest" description="Disordered" evidence="1">
    <location>
        <begin position="246"/>
        <end position="307"/>
    </location>
</feature>
<feature type="compositionally biased region" description="Basic and acidic residues" evidence="1">
    <location>
        <begin position="88"/>
        <end position="109"/>
    </location>
</feature>
<dbReference type="InterPro" id="IPR056722">
    <property type="entry name" value="DUF7820"/>
</dbReference>
<dbReference type="PANTHER" id="PTHR42078:SF1">
    <property type="entry name" value="GLUCAN 1, 4-ALPHA-GLUCOSIDASE"/>
    <property type="match status" value="1"/>
</dbReference>
<feature type="compositionally biased region" description="Low complexity" evidence="1">
    <location>
        <begin position="278"/>
        <end position="293"/>
    </location>
</feature>
<feature type="region of interest" description="Disordered" evidence="1">
    <location>
        <begin position="158"/>
        <end position="177"/>
    </location>
</feature>